<feature type="compositionally biased region" description="Basic residues" evidence="1">
    <location>
        <begin position="81"/>
        <end position="91"/>
    </location>
</feature>
<feature type="compositionally biased region" description="Low complexity" evidence="1">
    <location>
        <begin position="92"/>
        <end position="105"/>
    </location>
</feature>
<dbReference type="AlphaFoldDB" id="A0A8H6M640"/>
<accession>A0A8H6M640</accession>
<evidence type="ECO:0000313" key="3">
    <source>
        <dbReference type="Proteomes" id="UP000521943"/>
    </source>
</evidence>
<evidence type="ECO:0000313" key="2">
    <source>
        <dbReference type="EMBL" id="KAF6756170.1"/>
    </source>
</evidence>
<evidence type="ECO:0000256" key="1">
    <source>
        <dbReference type="SAM" id="MobiDB-lite"/>
    </source>
</evidence>
<dbReference type="Proteomes" id="UP000521943">
    <property type="component" value="Unassembled WGS sequence"/>
</dbReference>
<feature type="region of interest" description="Disordered" evidence="1">
    <location>
        <begin position="1"/>
        <end position="46"/>
    </location>
</feature>
<feature type="region of interest" description="Disordered" evidence="1">
    <location>
        <begin position="74"/>
        <end position="118"/>
    </location>
</feature>
<sequence length="236" mass="26400">MSSYYVFPPPGATVIVESEKERSKSRSRSRSRSHSPAYMIQPSPVYVNPQPVNFYYPTTPIAMASPQPVYQSVWHEPSSRSRSHSRSRSRSRSSSTSDQYSSRTSGYAPPPSPSYHATRTTRTETFTHQGYAPAGSDLLSPTWSLADYERERRSSHGSRSRSRSRERTRSLTPENLGDHDYHNGQGGYNMSYATSSSLSTMGYSNSNGCDYSGHEASSRKRSKSLKGILKQVVRFG</sequence>
<organism evidence="2 3">
    <name type="scientific">Ephemerocybe angulata</name>
    <dbReference type="NCBI Taxonomy" id="980116"/>
    <lineage>
        <taxon>Eukaryota</taxon>
        <taxon>Fungi</taxon>
        <taxon>Dikarya</taxon>
        <taxon>Basidiomycota</taxon>
        <taxon>Agaricomycotina</taxon>
        <taxon>Agaricomycetes</taxon>
        <taxon>Agaricomycetidae</taxon>
        <taxon>Agaricales</taxon>
        <taxon>Agaricineae</taxon>
        <taxon>Psathyrellaceae</taxon>
        <taxon>Ephemerocybe</taxon>
    </lineage>
</organism>
<gene>
    <name evidence="2" type="ORF">DFP72DRAFT_1066982</name>
</gene>
<protein>
    <submittedName>
        <fullName evidence="2">Uncharacterized protein</fullName>
    </submittedName>
</protein>
<proteinExistence type="predicted"/>
<comment type="caution">
    <text evidence="2">The sequence shown here is derived from an EMBL/GenBank/DDBJ whole genome shotgun (WGS) entry which is preliminary data.</text>
</comment>
<dbReference type="EMBL" id="JACGCI010000027">
    <property type="protein sequence ID" value="KAF6756170.1"/>
    <property type="molecule type" value="Genomic_DNA"/>
</dbReference>
<keyword evidence="3" id="KW-1185">Reference proteome</keyword>
<reference evidence="2 3" key="1">
    <citation type="submission" date="2020-07" db="EMBL/GenBank/DDBJ databases">
        <title>Comparative genomics of pyrophilous fungi reveals a link between fire events and developmental genes.</title>
        <authorList>
            <consortium name="DOE Joint Genome Institute"/>
            <person name="Steindorff A.S."/>
            <person name="Carver A."/>
            <person name="Calhoun S."/>
            <person name="Stillman K."/>
            <person name="Liu H."/>
            <person name="Lipzen A."/>
            <person name="Pangilinan J."/>
            <person name="Labutti K."/>
            <person name="Bruns T.D."/>
            <person name="Grigoriev I.V."/>
        </authorList>
    </citation>
    <scope>NUCLEOTIDE SEQUENCE [LARGE SCALE GENOMIC DNA]</scope>
    <source>
        <strain evidence="2 3">CBS 144469</strain>
    </source>
</reference>
<name>A0A8H6M640_9AGAR</name>
<feature type="region of interest" description="Disordered" evidence="1">
    <location>
        <begin position="149"/>
        <end position="188"/>
    </location>
</feature>